<dbReference type="FunFam" id="3.40.50.720:FF:000084">
    <property type="entry name" value="Short-chain dehydrogenase reductase"/>
    <property type="match status" value="1"/>
</dbReference>
<dbReference type="PANTHER" id="PTHR43639">
    <property type="entry name" value="OXIDOREDUCTASE, SHORT-CHAIN DEHYDROGENASE/REDUCTASE FAMILY (AFU_ORTHOLOGUE AFUA_5G02870)"/>
    <property type="match status" value="1"/>
</dbReference>
<keyword evidence="3" id="KW-0472">Membrane</keyword>
<dbReference type="PRINTS" id="PR00080">
    <property type="entry name" value="SDRFAMILY"/>
</dbReference>
<proteinExistence type="inferred from homology"/>
<comment type="similarity">
    <text evidence="1">Belongs to the short-chain dehydrogenases/reductases (SDR) family.</text>
</comment>
<reference evidence="4" key="1">
    <citation type="submission" date="2016-04" db="EMBL/GenBank/DDBJ databases">
        <authorList>
            <person name="Evans L.H."/>
            <person name="Alamgir A."/>
            <person name="Owens N."/>
            <person name="Weber N.D."/>
            <person name="Virtaneva K."/>
            <person name="Barbian K."/>
            <person name="Babar A."/>
            <person name="Rosenke K."/>
        </authorList>
    </citation>
    <scope>NUCLEOTIDE SEQUENCE</scope>
    <source>
        <strain evidence="4">86</strain>
    </source>
</reference>
<dbReference type="Pfam" id="PF13561">
    <property type="entry name" value="adh_short_C2"/>
    <property type="match status" value="1"/>
</dbReference>
<dbReference type="InterPro" id="IPR020904">
    <property type="entry name" value="Sc_DH/Rdtase_CS"/>
</dbReference>
<name>A0A212JM57_9PROT</name>
<dbReference type="CDD" id="cd05233">
    <property type="entry name" value="SDR_c"/>
    <property type="match status" value="1"/>
</dbReference>
<gene>
    <name evidence="4" type="ORF">KL86APRO_11306</name>
</gene>
<dbReference type="SUPFAM" id="SSF51735">
    <property type="entry name" value="NAD(P)-binding Rossmann-fold domains"/>
    <property type="match status" value="1"/>
</dbReference>
<dbReference type="InterPro" id="IPR036291">
    <property type="entry name" value="NAD(P)-bd_dom_sf"/>
</dbReference>
<keyword evidence="3" id="KW-0812">Transmembrane</keyword>
<dbReference type="PANTHER" id="PTHR43639:SF1">
    <property type="entry name" value="SHORT-CHAIN DEHYDROGENASE_REDUCTASE FAMILY PROTEIN"/>
    <property type="match status" value="1"/>
</dbReference>
<dbReference type="InterPro" id="IPR002347">
    <property type="entry name" value="SDR_fam"/>
</dbReference>
<evidence type="ECO:0000256" key="3">
    <source>
        <dbReference type="SAM" id="Phobius"/>
    </source>
</evidence>
<accession>A0A212JM57</accession>
<dbReference type="GO" id="GO:0016491">
    <property type="term" value="F:oxidoreductase activity"/>
    <property type="evidence" value="ECO:0007669"/>
    <property type="project" value="UniProtKB-KW"/>
</dbReference>
<keyword evidence="3" id="KW-1133">Transmembrane helix</keyword>
<feature type="transmembrane region" description="Helical" evidence="3">
    <location>
        <begin position="12"/>
        <end position="35"/>
    </location>
</feature>
<sequence>MKNYFEDLIGKAVLVTGSSTGIGAAVAIGFANVGAKVAVHCNKSRAEGEKVVAAIKAAGGEAVLLSGDVTKSAEAKRVVDETVAAFGRIDVLVNNAGGLIKRTPPADNDDAFVDAVIDLNIRSVVAASRAAIPHFVKQNHGAIISTGSVAARNGGGPGASIYASTKGFVHTFTKSLAKELVAHNVRVNAVAPGVIFTPFHKSTPEAAMEGFKKAIPMGRLGTAEDLVGAYLFLACDGLSGYVTGQVLDVNGGQIMP</sequence>
<dbReference type="AlphaFoldDB" id="A0A212JM57"/>
<evidence type="ECO:0000313" key="4">
    <source>
        <dbReference type="EMBL" id="SBW00516.1"/>
    </source>
</evidence>
<protein>
    <recommendedName>
        <fullName evidence="5">Oxidoreductase</fullName>
    </recommendedName>
</protein>
<dbReference type="Gene3D" id="3.40.50.720">
    <property type="entry name" value="NAD(P)-binding Rossmann-like Domain"/>
    <property type="match status" value="1"/>
</dbReference>
<keyword evidence="2" id="KW-0560">Oxidoreductase</keyword>
<evidence type="ECO:0000256" key="2">
    <source>
        <dbReference type="ARBA" id="ARBA00023002"/>
    </source>
</evidence>
<dbReference type="PRINTS" id="PR00081">
    <property type="entry name" value="GDHRDH"/>
</dbReference>
<evidence type="ECO:0008006" key="5">
    <source>
        <dbReference type="Google" id="ProtNLM"/>
    </source>
</evidence>
<dbReference type="PROSITE" id="PS00061">
    <property type="entry name" value="ADH_SHORT"/>
    <property type="match status" value="1"/>
</dbReference>
<evidence type="ECO:0000256" key="1">
    <source>
        <dbReference type="ARBA" id="ARBA00006484"/>
    </source>
</evidence>
<dbReference type="EMBL" id="FLUO01000001">
    <property type="protein sequence ID" value="SBW00516.1"/>
    <property type="molecule type" value="Genomic_DNA"/>
</dbReference>
<organism evidence="4">
    <name type="scientific">uncultured Alphaproteobacteria bacterium</name>
    <dbReference type="NCBI Taxonomy" id="91750"/>
    <lineage>
        <taxon>Bacteria</taxon>
        <taxon>Pseudomonadati</taxon>
        <taxon>Pseudomonadota</taxon>
        <taxon>Alphaproteobacteria</taxon>
        <taxon>environmental samples</taxon>
    </lineage>
</organism>